<keyword evidence="3" id="KW-1185">Reference proteome</keyword>
<organism evidence="2 3">
    <name type="scientific">Lasiosphaeria miniovina</name>
    <dbReference type="NCBI Taxonomy" id="1954250"/>
    <lineage>
        <taxon>Eukaryota</taxon>
        <taxon>Fungi</taxon>
        <taxon>Dikarya</taxon>
        <taxon>Ascomycota</taxon>
        <taxon>Pezizomycotina</taxon>
        <taxon>Sordariomycetes</taxon>
        <taxon>Sordariomycetidae</taxon>
        <taxon>Sordariales</taxon>
        <taxon>Lasiosphaeriaceae</taxon>
        <taxon>Lasiosphaeria</taxon>
    </lineage>
</organism>
<name>A0AA40BJ17_9PEZI</name>
<evidence type="ECO:0000313" key="3">
    <source>
        <dbReference type="Proteomes" id="UP001172101"/>
    </source>
</evidence>
<dbReference type="AlphaFoldDB" id="A0AA40BJ17"/>
<dbReference type="GeneID" id="85331436"/>
<reference evidence="2" key="1">
    <citation type="submission" date="2023-06" db="EMBL/GenBank/DDBJ databases">
        <title>Genome-scale phylogeny and comparative genomics of the fungal order Sordariales.</title>
        <authorList>
            <consortium name="Lawrence Berkeley National Laboratory"/>
            <person name="Hensen N."/>
            <person name="Bonometti L."/>
            <person name="Westerberg I."/>
            <person name="Brannstrom I.O."/>
            <person name="Guillou S."/>
            <person name="Cros-Aarteil S."/>
            <person name="Calhoun S."/>
            <person name="Haridas S."/>
            <person name="Kuo A."/>
            <person name="Mondo S."/>
            <person name="Pangilinan J."/>
            <person name="Riley R."/>
            <person name="LaButti K."/>
            <person name="Andreopoulos B."/>
            <person name="Lipzen A."/>
            <person name="Chen C."/>
            <person name="Yanf M."/>
            <person name="Daum C."/>
            <person name="Ng V."/>
            <person name="Clum A."/>
            <person name="Steindorff A."/>
            <person name="Ohm R."/>
            <person name="Martin F."/>
            <person name="Silar P."/>
            <person name="Natvig D."/>
            <person name="Lalanne C."/>
            <person name="Gautier V."/>
            <person name="Ament-velasquez S.L."/>
            <person name="Kruys A."/>
            <person name="Hutchinson M.I."/>
            <person name="Powell A.J."/>
            <person name="Barry K."/>
            <person name="Miller A.N."/>
            <person name="Grigoriev I.V."/>
            <person name="Debuchy R."/>
            <person name="Gladieux P."/>
            <person name="Thoren M.H."/>
            <person name="Johannesson H."/>
        </authorList>
    </citation>
    <scope>NUCLEOTIDE SEQUENCE</scope>
    <source>
        <strain evidence="2">SMH2392-1A</strain>
    </source>
</reference>
<proteinExistence type="predicted"/>
<accession>A0AA40BJ17</accession>
<dbReference type="EMBL" id="JAUIRO010000001">
    <property type="protein sequence ID" value="KAK0735121.1"/>
    <property type="molecule type" value="Genomic_DNA"/>
</dbReference>
<dbReference type="Pfam" id="PF22893">
    <property type="entry name" value="ULD_2"/>
    <property type="match status" value="1"/>
</dbReference>
<comment type="caution">
    <text evidence="2">The sequence shown here is derived from an EMBL/GenBank/DDBJ whole genome shotgun (WGS) entry which is preliminary data.</text>
</comment>
<protein>
    <recommendedName>
        <fullName evidence="1">Ubiquitin-like domain-containing protein</fullName>
    </recommendedName>
</protein>
<feature type="domain" description="Ubiquitin-like" evidence="1">
    <location>
        <begin position="158"/>
        <end position="225"/>
    </location>
</feature>
<evidence type="ECO:0000313" key="2">
    <source>
        <dbReference type="EMBL" id="KAK0735121.1"/>
    </source>
</evidence>
<dbReference type="InterPro" id="IPR054464">
    <property type="entry name" value="ULD_fung"/>
</dbReference>
<evidence type="ECO:0000259" key="1">
    <source>
        <dbReference type="Pfam" id="PF22893"/>
    </source>
</evidence>
<gene>
    <name evidence="2" type="ORF">B0T26DRAFT_96128</name>
</gene>
<dbReference type="RefSeq" id="XP_060303998.1">
    <property type="nucleotide sequence ID" value="XM_060448166.1"/>
</dbReference>
<sequence>MLGKRHKMGPAKGREEGKRLRCLIRKVVQGQLLDPFGEGQAQVQPLEEAPVRYWVESEAITMDDNGFHAPDEAAEDRPQEAENICGQCSEHYIDTEGCWYHPGWLYRNEAGQRKWACCERVECVQFCERWDHTAGGFIGTSSGRNSCSSSEMRWVEIFLLPFHLCYTWLGMEALIKKSFLYTVVDPKVQEGHYDLLGPDGEIIPPSAWEATVKDGWPVTMRMWPEETNVARGNECGPRKHWTRT</sequence>
<dbReference type="Proteomes" id="UP001172101">
    <property type="component" value="Unassembled WGS sequence"/>
</dbReference>